<organism evidence="5 6">
    <name type="scientific">Acanthamoeba castellanii (strain ATCC 30010 / Neff)</name>
    <dbReference type="NCBI Taxonomy" id="1257118"/>
    <lineage>
        <taxon>Eukaryota</taxon>
        <taxon>Amoebozoa</taxon>
        <taxon>Discosea</taxon>
        <taxon>Longamoebia</taxon>
        <taxon>Centramoebida</taxon>
        <taxon>Acanthamoebidae</taxon>
        <taxon>Acanthamoeba</taxon>
    </lineage>
</organism>
<evidence type="ECO:0000313" key="6">
    <source>
        <dbReference type="Proteomes" id="UP000011083"/>
    </source>
</evidence>
<dbReference type="AlphaFoldDB" id="L8HHF8"/>
<gene>
    <name evidence="5" type="ORF">ACA1_074630</name>
</gene>
<dbReference type="InterPro" id="IPR039384">
    <property type="entry name" value="HINT"/>
</dbReference>
<dbReference type="GeneID" id="14924881"/>
<dbReference type="InterPro" id="IPR036265">
    <property type="entry name" value="HIT-like_sf"/>
</dbReference>
<dbReference type="PRINTS" id="PR00332">
    <property type="entry name" value="HISTRIAD"/>
</dbReference>
<feature type="short sequence motif" description="Histidine triad motif" evidence="2 3">
    <location>
        <begin position="103"/>
        <end position="107"/>
    </location>
</feature>
<evidence type="ECO:0000259" key="4">
    <source>
        <dbReference type="PROSITE" id="PS51084"/>
    </source>
</evidence>
<evidence type="ECO:0000256" key="2">
    <source>
        <dbReference type="PIRSR" id="PIRSR601310-3"/>
    </source>
</evidence>
<dbReference type="InterPro" id="IPR011146">
    <property type="entry name" value="HIT-like"/>
</dbReference>
<dbReference type="STRING" id="1257118.L8HHF8"/>
<evidence type="ECO:0000256" key="3">
    <source>
        <dbReference type="PROSITE-ProRule" id="PRU00464"/>
    </source>
</evidence>
<dbReference type="PROSITE" id="PS00892">
    <property type="entry name" value="HIT_1"/>
    <property type="match status" value="1"/>
</dbReference>
<dbReference type="PANTHER" id="PTHR46648">
    <property type="entry name" value="HIT FAMILY PROTEIN 1"/>
    <property type="match status" value="1"/>
</dbReference>
<dbReference type="GO" id="GO:0009117">
    <property type="term" value="P:nucleotide metabolic process"/>
    <property type="evidence" value="ECO:0007669"/>
    <property type="project" value="TreeGrafter"/>
</dbReference>
<feature type="active site" description="Tele-AMP-histidine intermediate" evidence="1">
    <location>
        <position position="105"/>
    </location>
</feature>
<dbReference type="Proteomes" id="UP000011083">
    <property type="component" value="Unassembled WGS sequence"/>
</dbReference>
<dbReference type="SUPFAM" id="SSF54197">
    <property type="entry name" value="HIT-like"/>
    <property type="match status" value="1"/>
</dbReference>
<dbReference type="GO" id="GO:0003824">
    <property type="term" value="F:catalytic activity"/>
    <property type="evidence" value="ECO:0007669"/>
    <property type="project" value="InterPro"/>
</dbReference>
<keyword evidence="6" id="KW-1185">Reference proteome</keyword>
<dbReference type="RefSeq" id="XP_004353424.1">
    <property type="nucleotide sequence ID" value="XM_004353372.1"/>
</dbReference>
<dbReference type="OrthoDB" id="672793at2759"/>
<reference evidence="5 6" key="1">
    <citation type="journal article" date="2013" name="Genome Biol.">
        <title>Genome of Acanthamoeba castellanii highlights extensive lateral gene transfer and early evolution of tyrosine kinase signaling.</title>
        <authorList>
            <person name="Clarke M."/>
            <person name="Lohan A.J."/>
            <person name="Liu B."/>
            <person name="Lagkouvardos I."/>
            <person name="Roy S."/>
            <person name="Zafar N."/>
            <person name="Bertelli C."/>
            <person name="Schilde C."/>
            <person name="Kianianmomeni A."/>
            <person name="Burglin T.R."/>
            <person name="Frech C."/>
            <person name="Turcotte B."/>
            <person name="Kopec K.O."/>
            <person name="Synnott J.M."/>
            <person name="Choo C."/>
            <person name="Paponov I."/>
            <person name="Finkler A."/>
            <person name="Soon Heng Tan C."/>
            <person name="Hutchins A.P."/>
            <person name="Weinmeier T."/>
            <person name="Rattei T."/>
            <person name="Chu J.S."/>
            <person name="Gimenez G."/>
            <person name="Irimia M."/>
            <person name="Rigden D.J."/>
            <person name="Fitzpatrick D.A."/>
            <person name="Lorenzo-Morales J."/>
            <person name="Bateman A."/>
            <person name="Chiu C.H."/>
            <person name="Tang P."/>
            <person name="Hegemann P."/>
            <person name="Fromm H."/>
            <person name="Raoult D."/>
            <person name="Greub G."/>
            <person name="Miranda-Saavedra D."/>
            <person name="Chen N."/>
            <person name="Nash P."/>
            <person name="Ginger M.L."/>
            <person name="Horn M."/>
            <person name="Schaap P."/>
            <person name="Caler L."/>
            <person name="Loftus B."/>
        </authorList>
    </citation>
    <scope>NUCLEOTIDE SEQUENCE [LARGE SCALE GENOMIC DNA]</scope>
    <source>
        <strain evidence="5 6">Neff</strain>
    </source>
</reference>
<dbReference type="VEuPathDB" id="AmoebaDB:ACA1_074630"/>
<accession>L8HHF8</accession>
<dbReference type="InterPro" id="IPR019808">
    <property type="entry name" value="Histidine_triad_CS"/>
</dbReference>
<name>L8HHF8_ACACF</name>
<evidence type="ECO:0000256" key="1">
    <source>
        <dbReference type="PIRSR" id="PIRSR601310-1"/>
    </source>
</evidence>
<sequence length="165" mass="17598">MESHPEDAKCIFCKIINGELPSHTVMENEKVVAFLDINPLHPGHTLIVPKGHYASLDQLPAALAAACMEVAPAIGGALMKATGTQAFNIIQNNGKIAGQEVFHVHFHVVPRSAGDAMSGSWCKWRAQSLANRDAKMLLRSISEFLPATTQGTPSAQPSPPSQPPA</sequence>
<dbReference type="OMA" id="LAFMDVM"/>
<feature type="domain" description="HIT" evidence="4">
    <location>
        <begin position="11"/>
        <end position="118"/>
    </location>
</feature>
<dbReference type="EMBL" id="KB007842">
    <property type="protein sequence ID" value="ELR23896.1"/>
    <property type="molecule type" value="Genomic_DNA"/>
</dbReference>
<dbReference type="Gene3D" id="3.30.428.10">
    <property type="entry name" value="HIT-like"/>
    <property type="match status" value="1"/>
</dbReference>
<dbReference type="CDD" id="cd01277">
    <property type="entry name" value="HINT_subgroup"/>
    <property type="match status" value="1"/>
</dbReference>
<protein>
    <submittedName>
        <fullName evidence="5">Histidine triad domain containing protein</fullName>
    </submittedName>
</protein>
<dbReference type="PROSITE" id="PS51084">
    <property type="entry name" value="HIT_2"/>
    <property type="match status" value="1"/>
</dbReference>
<evidence type="ECO:0000313" key="5">
    <source>
        <dbReference type="EMBL" id="ELR23896.1"/>
    </source>
</evidence>
<dbReference type="Pfam" id="PF01230">
    <property type="entry name" value="HIT"/>
    <property type="match status" value="1"/>
</dbReference>
<dbReference type="InterPro" id="IPR001310">
    <property type="entry name" value="Histidine_triad_HIT"/>
</dbReference>
<dbReference type="PANTHER" id="PTHR46648:SF1">
    <property type="entry name" value="ADENOSINE 5'-MONOPHOSPHORAMIDASE HNT1"/>
    <property type="match status" value="1"/>
</dbReference>
<dbReference type="KEGG" id="acan:ACA1_074630"/>
<proteinExistence type="predicted"/>